<keyword evidence="3" id="KW-1185">Reference proteome</keyword>
<keyword evidence="1" id="KW-1133">Transmembrane helix</keyword>
<protein>
    <submittedName>
        <fullName evidence="2">Uncharacterized protein</fullName>
    </submittedName>
</protein>
<dbReference type="AlphaFoldDB" id="A0A9P2TB27"/>
<sequence>MAQELPRSVKAIRILLFVVAALTFVVAAALFIAGGASAYAFGYALALSLPGVVQLGLGLLVPKGGGGVFYAILVTEILLVLVTLAAIVGGDGRVTELVFPVVILVLLSRPSARNFFFDR</sequence>
<evidence type="ECO:0000313" key="2">
    <source>
        <dbReference type="EMBL" id="EOR71887.1"/>
    </source>
</evidence>
<feature type="transmembrane region" description="Helical" evidence="1">
    <location>
        <begin position="12"/>
        <end position="34"/>
    </location>
</feature>
<dbReference type="RefSeq" id="WP_011291448.1">
    <property type="nucleotide sequence ID" value="NZ_AOSG01000025.1"/>
</dbReference>
<evidence type="ECO:0000313" key="3">
    <source>
        <dbReference type="Proteomes" id="UP000014184"/>
    </source>
</evidence>
<dbReference type="EMBL" id="AOSG01000025">
    <property type="protein sequence ID" value="EOR71887.1"/>
    <property type="molecule type" value="Genomic_DNA"/>
</dbReference>
<keyword evidence="1" id="KW-0812">Transmembrane</keyword>
<name>A0A9P2TB27_THEFU</name>
<evidence type="ECO:0000256" key="1">
    <source>
        <dbReference type="SAM" id="Phobius"/>
    </source>
</evidence>
<proteinExistence type="predicted"/>
<reference evidence="2 3" key="1">
    <citation type="journal article" date="2013" name="Genome Announc.">
        <title>Draft Genome Sequence of the Lignocellulose Decomposer Thermobifida fusca Strain TM51.</title>
        <authorList>
            <person name="Toth A."/>
            <person name="Barna T."/>
            <person name="Nagy I."/>
            <person name="Horvath B."/>
            <person name="Nagy I."/>
            <person name="Tancsics A."/>
            <person name="Kriszt B."/>
            <person name="Baka E."/>
            <person name="Fekete C."/>
            <person name="Kukolya J."/>
        </authorList>
    </citation>
    <scope>NUCLEOTIDE SEQUENCE [LARGE SCALE GENOMIC DNA]</scope>
    <source>
        <strain evidence="2 3">TM51</strain>
    </source>
</reference>
<accession>A0A9P2TB27</accession>
<gene>
    <name evidence="2" type="ORF">TM51_05422</name>
</gene>
<keyword evidence="1" id="KW-0472">Membrane</keyword>
<feature type="transmembrane region" description="Helical" evidence="1">
    <location>
        <begin position="40"/>
        <end position="61"/>
    </location>
</feature>
<dbReference type="Proteomes" id="UP000014184">
    <property type="component" value="Unassembled WGS sequence"/>
</dbReference>
<comment type="caution">
    <text evidence="2">The sequence shown here is derived from an EMBL/GenBank/DDBJ whole genome shotgun (WGS) entry which is preliminary data.</text>
</comment>
<feature type="transmembrane region" description="Helical" evidence="1">
    <location>
        <begin position="68"/>
        <end position="88"/>
    </location>
</feature>
<organism evidence="2 3">
    <name type="scientific">Thermobifida fusca TM51</name>
    <dbReference type="NCBI Taxonomy" id="1169414"/>
    <lineage>
        <taxon>Bacteria</taxon>
        <taxon>Bacillati</taxon>
        <taxon>Actinomycetota</taxon>
        <taxon>Actinomycetes</taxon>
        <taxon>Streptosporangiales</taxon>
        <taxon>Nocardiopsidaceae</taxon>
        <taxon>Thermobifida</taxon>
    </lineage>
</organism>
<feature type="transmembrane region" description="Helical" evidence="1">
    <location>
        <begin position="94"/>
        <end position="112"/>
    </location>
</feature>